<evidence type="ECO:0000313" key="3">
    <source>
        <dbReference type="WBParaSite" id="EEL_0000073301-mRNA-1"/>
    </source>
</evidence>
<sequence length="251" mass="27886">MSKANVCLLEDDQCMENDVRILGMGLISDLLLLFQRIEVEEAPKWFVWPKRNKENKSSRNEKNIVSHGKSSSSSNTNGISPPHILPPKKSSVAIPAVPQVITNLTNVNNNRQQNSMVQHNSSRMTLTQSVNDNSVIVQSDARQHWQRELHYRSVTGTEFINISSNSEPSSYIMRCHIASRIDSEQCIAGSAPAASQTFKILSISKKPLENGDDDDLDLTNSVISNCRHSHSQPAVLLSRTTTGGETVREVH</sequence>
<evidence type="ECO:0000256" key="1">
    <source>
        <dbReference type="SAM" id="MobiDB-lite"/>
    </source>
</evidence>
<proteinExistence type="predicted"/>
<dbReference type="Proteomes" id="UP000050640">
    <property type="component" value="Unplaced"/>
</dbReference>
<dbReference type="WBParaSite" id="EEL_0000073301-mRNA-1">
    <property type="protein sequence ID" value="EEL_0000073301-mRNA-1"/>
    <property type="gene ID" value="EEL_0000073301"/>
</dbReference>
<keyword evidence="2" id="KW-1185">Reference proteome</keyword>
<protein>
    <submittedName>
        <fullName evidence="3">Uncharacterized protein</fullName>
    </submittedName>
</protein>
<dbReference type="AlphaFoldDB" id="A0A0R3RH28"/>
<accession>A0A0R3RH28</accession>
<evidence type="ECO:0000313" key="2">
    <source>
        <dbReference type="Proteomes" id="UP000050640"/>
    </source>
</evidence>
<organism evidence="2 3">
    <name type="scientific">Elaeophora elaphi</name>
    <dbReference type="NCBI Taxonomy" id="1147741"/>
    <lineage>
        <taxon>Eukaryota</taxon>
        <taxon>Metazoa</taxon>
        <taxon>Ecdysozoa</taxon>
        <taxon>Nematoda</taxon>
        <taxon>Chromadorea</taxon>
        <taxon>Rhabditida</taxon>
        <taxon>Spirurina</taxon>
        <taxon>Spiruromorpha</taxon>
        <taxon>Filarioidea</taxon>
        <taxon>Onchocercidae</taxon>
        <taxon>Elaeophora</taxon>
    </lineage>
</organism>
<reference evidence="3" key="1">
    <citation type="submission" date="2017-02" db="UniProtKB">
        <authorList>
            <consortium name="WormBaseParasite"/>
        </authorList>
    </citation>
    <scope>IDENTIFICATION</scope>
</reference>
<feature type="region of interest" description="Disordered" evidence="1">
    <location>
        <begin position="56"/>
        <end position="86"/>
    </location>
</feature>
<name>A0A0R3RH28_9BILA</name>